<dbReference type="STRING" id="980251.GCA_001642875_00001"/>
<dbReference type="KEGG" id="mff:MFFC18_23050"/>
<evidence type="ECO:0000313" key="2">
    <source>
        <dbReference type="Proteomes" id="UP000322214"/>
    </source>
</evidence>
<dbReference type="EMBL" id="CP042912">
    <property type="protein sequence ID" value="QEG22425.1"/>
    <property type="molecule type" value="Genomic_DNA"/>
</dbReference>
<reference evidence="1 2" key="1">
    <citation type="submission" date="2019-08" db="EMBL/GenBank/DDBJ databases">
        <title>Deep-cultivation of Planctomycetes and their phenomic and genomic characterization uncovers novel biology.</title>
        <authorList>
            <person name="Wiegand S."/>
            <person name="Jogler M."/>
            <person name="Boedeker C."/>
            <person name="Pinto D."/>
            <person name="Vollmers J."/>
            <person name="Rivas-Marin E."/>
            <person name="Kohn T."/>
            <person name="Peeters S.H."/>
            <person name="Heuer A."/>
            <person name="Rast P."/>
            <person name="Oberbeckmann S."/>
            <person name="Bunk B."/>
            <person name="Jeske O."/>
            <person name="Meyerdierks A."/>
            <person name="Storesund J.E."/>
            <person name="Kallscheuer N."/>
            <person name="Luecker S."/>
            <person name="Lage O.M."/>
            <person name="Pohl T."/>
            <person name="Merkel B.J."/>
            <person name="Hornburger P."/>
            <person name="Mueller R.-W."/>
            <person name="Bruemmer F."/>
            <person name="Labrenz M."/>
            <person name="Spormann A.M."/>
            <person name="Op den Camp H."/>
            <person name="Overmann J."/>
            <person name="Amann R."/>
            <person name="Jetten M.S.M."/>
            <person name="Mascher T."/>
            <person name="Medema M.H."/>
            <person name="Devos D.P."/>
            <person name="Kaster A.-K."/>
            <person name="Ovreas L."/>
            <person name="Rohde M."/>
            <person name="Galperin M.Y."/>
            <person name="Jogler C."/>
        </authorList>
    </citation>
    <scope>NUCLEOTIDE SEQUENCE [LARGE SCALE GENOMIC DNA]</scope>
    <source>
        <strain evidence="1 2">FC18</strain>
    </source>
</reference>
<protein>
    <submittedName>
        <fullName evidence="1">Uncharacterized protein</fullName>
    </submittedName>
</protein>
<dbReference type="AlphaFoldDB" id="A0A5B9PB59"/>
<name>A0A5B9PB59_9BACT</name>
<dbReference type="Proteomes" id="UP000322214">
    <property type="component" value="Chromosome"/>
</dbReference>
<evidence type="ECO:0000313" key="1">
    <source>
        <dbReference type="EMBL" id="QEG22425.1"/>
    </source>
</evidence>
<accession>A0A5B9PB59</accession>
<proteinExistence type="predicted"/>
<sequence length="82" mass="9518">MLLMRIILRLLLLGFHSRLTAIMGVTMDLELTCRSTNSRLQSKTAIAQDWRTPAEDTRIRFGGSNVKQWKTHTPDFFRRVQA</sequence>
<organism evidence="1 2">
    <name type="scientific">Mariniblastus fucicola</name>
    <dbReference type="NCBI Taxonomy" id="980251"/>
    <lineage>
        <taxon>Bacteria</taxon>
        <taxon>Pseudomonadati</taxon>
        <taxon>Planctomycetota</taxon>
        <taxon>Planctomycetia</taxon>
        <taxon>Pirellulales</taxon>
        <taxon>Pirellulaceae</taxon>
        <taxon>Mariniblastus</taxon>
    </lineage>
</organism>
<gene>
    <name evidence="1" type="ORF">MFFC18_23050</name>
</gene>
<keyword evidence="2" id="KW-1185">Reference proteome</keyword>